<dbReference type="InterPro" id="IPR043149">
    <property type="entry name" value="TagF_N"/>
</dbReference>
<keyword evidence="5" id="KW-0777">Teichoic acid biosynthesis</keyword>
<dbReference type="Gene3D" id="3.40.50.12580">
    <property type="match status" value="1"/>
</dbReference>
<dbReference type="SUPFAM" id="SSF53448">
    <property type="entry name" value="Nucleotide-diphospho-sugar transferases"/>
    <property type="match status" value="1"/>
</dbReference>
<dbReference type="PANTHER" id="PTHR37316:SF3">
    <property type="entry name" value="TEICHOIC ACID GLYCEROL-PHOSPHATE TRANSFERASE"/>
    <property type="match status" value="1"/>
</dbReference>
<evidence type="ECO:0000256" key="6">
    <source>
        <dbReference type="ARBA" id="ARBA00023136"/>
    </source>
</evidence>
<dbReference type="EMBL" id="JBHFAB010000014">
    <property type="protein sequence ID" value="MFC1418895.1"/>
    <property type="molecule type" value="Genomic_DNA"/>
</dbReference>
<dbReference type="Gene3D" id="3.90.550.10">
    <property type="entry name" value="Spore Coat Polysaccharide Biosynthesis Protein SpsA, Chain A"/>
    <property type="match status" value="1"/>
</dbReference>
<dbReference type="PANTHER" id="PTHR37316">
    <property type="entry name" value="TEICHOIC ACID GLYCEROL-PHOSPHATE PRIMASE"/>
    <property type="match status" value="1"/>
</dbReference>
<dbReference type="RefSeq" id="WP_380537685.1">
    <property type="nucleotide sequence ID" value="NZ_JBHFAB010000014.1"/>
</dbReference>
<dbReference type="InterPro" id="IPR051612">
    <property type="entry name" value="Teichoic_Acid_Biosynth"/>
</dbReference>
<keyword evidence="6" id="KW-0472">Membrane</keyword>
<name>A0ABV6VYT3_9ACTN</name>
<evidence type="ECO:0000256" key="4">
    <source>
        <dbReference type="ARBA" id="ARBA00022679"/>
    </source>
</evidence>
<keyword evidence="9" id="KW-1185">Reference proteome</keyword>
<dbReference type="Pfam" id="PF00535">
    <property type="entry name" value="Glycos_transf_2"/>
    <property type="match status" value="1"/>
</dbReference>
<evidence type="ECO:0000313" key="8">
    <source>
        <dbReference type="EMBL" id="MFC1418895.1"/>
    </source>
</evidence>
<evidence type="ECO:0000256" key="5">
    <source>
        <dbReference type="ARBA" id="ARBA00022944"/>
    </source>
</evidence>
<dbReference type="InterPro" id="IPR001173">
    <property type="entry name" value="Glyco_trans_2-like"/>
</dbReference>
<protein>
    <submittedName>
        <fullName evidence="8">CDP-glycerol glycerophosphotransferase family protein</fullName>
    </submittedName>
</protein>
<evidence type="ECO:0000313" key="9">
    <source>
        <dbReference type="Proteomes" id="UP001592531"/>
    </source>
</evidence>
<feature type="domain" description="Glycosyltransferase 2-like" evidence="7">
    <location>
        <begin position="6"/>
        <end position="168"/>
    </location>
</feature>
<dbReference type="Proteomes" id="UP001592531">
    <property type="component" value="Unassembled WGS sequence"/>
</dbReference>
<dbReference type="Gene3D" id="3.40.50.11820">
    <property type="match status" value="1"/>
</dbReference>
<dbReference type="SUPFAM" id="SSF53756">
    <property type="entry name" value="UDP-Glycosyltransferase/glycogen phosphorylase"/>
    <property type="match status" value="1"/>
</dbReference>
<organism evidence="8 9">
    <name type="scientific">Streptacidiphilus cavernicola</name>
    <dbReference type="NCBI Taxonomy" id="3342716"/>
    <lineage>
        <taxon>Bacteria</taxon>
        <taxon>Bacillati</taxon>
        <taxon>Actinomycetota</taxon>
        <taxon>Actinomycetes</taxon>
        <taxon>Kitasatosporales</taxon>
        <taxon>Streptomycetaceae</taxon>
        <taxon>Streptacidiphilus</taxon>
    </lineage>
</organism>
<comment type="caution">
    <text evidence="8">The sequence shown here is derived from an EMBL/GenBank/DDBJ whole genome shotgun (WGS) entry which is preliminary data.</text>
</comment>
<gene>
    <name evidence="8" type="ORF">ACEZDE_19985</name>
</gene>
<accession>A0ABV6VYT3</accession>
<dbReference type="InterPro" id="IPR029044">
    <property type="entry name" value="Nucleotide-diphossugar_trans"/>
</dbReference>
<comment type="similarity">
    <text evidence="2">Belongs to the CDP-glycerol glycerophosphotransferase family.</text>
</comment>
<dbReference type="InterPro" id="IPR007554">
    <property type="entry name" value="Glycerophosphate_synth"/>
</dbReference>
<keyword evidence="3" id="KW-1003">Cell membrane</keyword>
<dbReference type="CDD" id="cd00761">
    <property type="entry name" value="Glyco_tranf_GTA_type"/>
    <property type="match status" value="1"/>
</dbReference>
<dbReference type="InterPro" id="IPR043148">
    <property type="entry name" value="TagF_C"/>
</dbReference>
<evidence type="ECO:0000256" key="2">
    <source>
        <dbReference type="ARBA" id="ARBA00010488"/>
    </source>
</evidence>
<sequence>MAPRLSVVVPIYNVQRYLDECLSSIAAQTLTDLEVVMVDDGSTDDSAAIAERFAAEDERFRLVRQENQGLGPARNAGVRQVHPDAGFLAFADSDDTLPPTAYQLMVQTLDATGSDFAAGNVLRFRSVGFTQSPVHRRPFAETALRTHISKRPNLVTDRTAWNKVYRRTFWDRHDMRYPGILYEDAPVSVPLHFLATSVDILSEPIYHWREREAGARSITQNRTDPKGLVDRITSMGQVRTFLKEQAAADPAFARHLRFYDENSLVEEIPLFFRALLEGGADFQEAFLDQVGRMTARIGSGVLDTLPEPLRVKYWLTAQRRLTDLQDLLRFEREYPRTIPLKGTVRHYADYPSLRDSAPVPKSVLRLDSELIVRAGLHTADWHQGRLHLSGFAYPKHLGAEHRSDAVKALILRKKGSRGLLAIPAKTVFSPEVTASTNDQPLRHCDWAGFKASLDPARLKHRGQWVDGDWQVTVGVFGRGRPRQSRLKAGQSGAAQFPSPLWVAENVRVIPHMRDAHLYIKVETVKARVDRVERATGQDRTDQVALHGQLAAEYAAEGIRLRLRHEEAGSTAVLDFPVTLHPTDGTDGGTSDSTAGDTAFTALIDPAAVSAVREAEGTLRPSYLQQETDRWSCVLVLPDGKTLDLAMDDRRTPAWPQVPTPGTADAPPRMLCFKPSPDGLFQVAEELLQPLVERVAVSHADSGFVLEGSFPLPGNHSFAWVLRHSYHAKTHIHPAEAADGRFRTVLPALPNPGYAGELPLFGGVWEVGVRIQLPGAPDSPDTPGGVVETVAHLAPGAFDALPLATVARDKEVVLQRRRYDRLCIEAARDLADDARGRYHQRRLLTVQYPAALRRPLRQAVLYDVFEGKSYSDSPRAVHEELLQRDVDLDHLWVVRDDRMVVPPTATRVVYNSPEWYDALARCRYIVGNTHLPPWIRRREGQVIVQTWHGTPLKRIGFDFDNPWFSDTGYLKDLEREAKQWSLLISPNSFSTPILRRAFGYQGEVLETGYPRNDVLLAKDAGERAEQVRRTLGLPEGKKVVLYAPTWREDRVRHQGGHQLNLQLDLEQARRSLGDDHVLLVRPHAHVVEPVEGTGDGFALDVGSYPDIQDLFLITDVLVTDYSSVMFDFAITGRPILFFTYDLEHYRDQLRGFYFDFEKQAPGPLLGTSEQLIAALRDLDPITQRYAPAYTAFREAFCDLDEGTASARVVDRMLGMR</sequence>
<evidence type="ECO:0000259" key="7">
    <source>
        <dbReference type="Pfam" id="PF00535"/>
    </source>
</evidence>
<keyword evidence="4" id="KW-0808">Transferase</keyword>
<comment type="subcellular location">
    <subcellularLocation>
        <location evidence="1">Cell membrane</location>
        <topology evidence="1">Peripheral membrane protein</topology>
    </subcellularLocation>
</comment>
<proteinExistence type="inferred from homology"/>
<evidence type="ECO:0000256" key="3">
    <source>
        <dbReference type="ARBA" id="ARBA00022475"/>
    </source>
</evidence>
<evidence type="ECO:0000256" key="1">
    <source>
        <dbReference type="ARBA" id="ARBA00004202"/>
    </source>
</evidence>
<reference evidence="8 9" key="1">
    <citation type="submission" date="2024-09" db="EMBL/GenBank/DDBJ databases">
        <authorList>
            <person name="Lee S.D."/>
        </authorList>
    </citation>
    <scope>NUCLEOTIDE SEQUENCE [LARGE SCALE GENOMIC DNA]</scope>
    <source>
        <strain evidence="8 9">N8-3</strain>
    </source>
</reference>
<dbReference type="Pfam" id="PF04464">
    <property type="entry name" value="Glyphos_transf"/>
    <property type="match status" value="1"/>
</dbReference>